<reference evidence="2" key="1">
    <citation type="submission" date="2016-07" db="EMBL/GenBank/DDBJ databases">
        <authorList>
            <person name="Bretaudeau A."/>
        </authorList>
    </citation>
    <scope>NUCLEOTIDE SEQUENCE</scope>
    <source>
        <strain evidence="2">Rice</strain>
        <tissue evidence="2">Whole body</tissue>
    </source>
</reference>
<dbReference type="EMBL" id="ODYU01006234">
    <property type="protein sequence ID" value="SOQ47892.1"/>
    <property type="molecule type" value="Genomic_DNA"/>
</dbReference>
<evidence type="ECO:0000313" key="2">
    <source>
        <dbReference type="EMBL" id="SOQ47892.1"/>
    </source>
</evidence>
<feature type="chain" id="PRO_5013715765" evidence="1">
    <location>
        <begin position="20"/>
        <end position="149"/>
    </location>
</feature>
<gene>
    <name evidence="2" type="ORF">SFRICE_038680</name>
</gene>
<proteinExistence type="predicted"/>
<dbReference type="AlphaFoldDB" id="A0A2H1W4X2"/>
<sequence length="149" mass="16412">MSLGRAGLLCCGVFMVVSTVNPGAQELQRYRRLWRHWFTGDGGVSASPLGQVPVVELPGQYFNHFQFFLKTLPHIRIFSCVVGAFTNIQVYMHMTPRPKTTICGSHKELFRAGIEPATRCAAASCTAIAPTVQSNSYSNGNSMFSSYND</sequence>
<name>A0A2H1W4X2_SPOFR</name>
<organism evidence="2">
    <name type="scientific">Spodoptera frugiperda</name>
    <name type="common">Fall armyworm</name>
    <dbReference type="NCBI Taxonomy" id="7108"/>
    <lineage>
        <taxon>Eukaryota</taxon>
        <taxon>Metazoa</taxon>
        <taxon>Ecdysozoa</taxon>
        <taxon>Arthropoda</taxon>
        <taxon>Hexapoda</taxon>
        <taxon>Insecta</taxon>
        <taxon>Pterygota</taxon>
        <taxon>Neoptera</taxon>
        <taxon>Endopterygota</taxon>
        <taxon>Lepidoptera</taxon>
        <taxon>Glossata</taxon>
        <taxon>Ditrysia</taxon>
        <taxon>Noctuoidea</taxon>
        <taxon>Noctuidae</taxon>
        <taxon>Amphipyrinae</taxon>
        <taxon>Spodoptera</taxon>
    </lineage>
</organism>
<keyword evidence="1" id="KW-0732">Signal</keyword>
<evidence type="ECO:0000256" key="1">
    <source>
        <dbReference type="SAM" id="SignalP"/>
    </source>
</evidence>
<accession>A0A2H1W4X2</accession>
<feature type="signal peptide" evidence="1">
    <location>
        <begin position="1"/>
        <end position="19"/>
    </location>
</feature>
<protein>
    <submittedName>
        <fullName evidence="2">SFRICE_038680</fullName>
    </submittedName>
</protein>